<accession>A0A1Y5HVZ0</accession>
<feature type="signal peptide" evidence="2">
    <location>
        <begin position="1"/>
        <end position="25"/>
    </location>
</feature>
<evidence type="ECO:0000256" key="1">
    <source>
        <dbReference type="SAM" id="MobiDB-lite"/>
    </source>
</evidence>
<protein>
    <recommendedName>
        <fullName evidence="5">KTSC domain-containing protein</fullName>
    </recommendedName>
</protein>
<evidence type="ECO:0008006" key="5">
    <source>
        <dbReference type="Google" id="ProtNLM"/>
    </source>
</evidence>
<gene>
    <name evidence="3" type="ORF">A9R00_01820</name>
</gene>
<feature type="compositionally biased region" description="Acidic residues" evidence="1">
    <location>
        <begin position="115"/>
        <end position="134"/>
    </location>
</feature>
<dbReference type="EMBL" id="MABE01000106">
    <property type="protein sequence ID" value="OUS41260.1"/>
    <property type="molecule type" value="Genomic_DNA"/>
</dbReference>
<dbReference type="AlphaFoldDB" id="A0A1Y5HVZ0"/>
<evidence type="ECO:0000313" key="4">
    <source>
        <dbReference type="Proteomes" id="UP000227088"/>
    </source>
</evidence>
<feature type="chain" id="PRO_5012509051" description="KTSC domain-containing protein" evidence="2">
    <location>
        <begin position="26"/>
        <end position="134"/>
    </location>
</feature>
<name>A0A1Y5HVZ0_OLEAN</name>
<organism evidence="3 4">
    <name type="scientific">Oleispira antarctica</name>
    <dbReference type="NCBI Taxonomy" id="188908"/>
    <lineage>
        <taxon>Bacteria</taxon>
        <taxon>Pseudomonadati</taxon>
        <taxon>Pseudomonadota</taxon>
        <taxon>Gammaproteobacteria</taxon>
        <taxon>Oceanospirillales</taxon>
        <taxon>Oceanospirillaceae</taxon>
        <taxon>Oleispira</taxon>
    </lineage>
</organism>
<feature type="non-terminal residue" evidence="3">
    <location>
        <position position="134"/>
    </location>
</feature>
<evidence type="ECO:0000313" key="3">
    <source>
        <dbReference type="EMBL" id="OUS41260.1"/>
    </source>
</evidence>
<comment type="caution">
    <text evidence="3">The sequence shown here is derived from an EMBL/GenBank/DDBJ whole genome shotgun (WGS) entry which is preliminary data.</text>
</comment>
<dbReference type="Proteomes" id="UP000227088">
    <property type="component" value="Unassembled WGS sequence"/>
</dbReference>
<reference evidence="4" key="1">
    <citation type="journal article" date="2017" name="Proc. Natl. Acad. Sci. U.S.A.">
        <title>Simulation of Deepwater Horizon oil plume reveals substrate specialization within a complex community of hydrocarbon degraders.</title>
        <authorList>
            <person name="Hu P."/>
            <person name="Dubinsky E.A."/>
            <person name="Probst A.J."/>
            <person name="Wang J."/>
            <person name="Sieber C.M.K."/>
            <person name="Tom L.M."/>
            <person name="Gardinali P."/>
            <person name="Banfield J.F."/>
            <person name="Atlas R.M."/>
            <person name="Andersen G.L."/>
        </authorList>
    </citation>
    <scope>NUCLEOTIDE SEQUENCE [LARGE SCALE GENOMIC DNA]</scope>
</reference>
<evidence type="ECO:0000256" key="2">
    <source>
        <dbReference type="SAM" id="SignalP"/>
    </source>
</evidence>
<proteinExistence type="predicted"/>
<feature type="region of interest" description="Disordered" evidence="1">
    <location>
        <begin position="104"/>
        <end position="134"/>
    </location>
</feature>
<sequence>MKKTSMKTIVLATLFSAISATSVQAIENQKTVCSHGNQTRVIEVVYSTESETPCEVHYSKEEGMTIPWSANNLAGFCEEKAAAFIDKQETWGWACEAATSAMAEEPVSAPMTEEPMAEEAVTEEAVTEEAVTEE</sequence>
<keyword evidence="2" id="KW-0732">Signal</keyword>